<protein>
    <recommendedName>
        <fullName evidence="4">Twin-arginine translocation pathway signal protein</fullName>
    </recommendedName>
</protein>
<feature type="chain" id="PRO_5046563979" description="Twin-arginine translocation pathway signal protein" evidence="1">
    <location>
        <begin position="25"/>
        <end position="209"/>
    </location>
</feature>
<dbReference type="Proteomes" id="UP001157910">
    <property type="component" value="Unassembled WGS sequence"/>
</dbReference>
<dbReference type="RefSeq" id="WP_103727593.1">
    <property type="nucleotide sequence ID" value="NZ_FXUI01000003.1"/>
</dbReference>
<sequence length="209" mass="22614">MILKIAGVSLSLAMLMMAPGSAFAQASATASEATSPGPGQGTPALVPSDFVVPAQAEADSFKLVPLGPDVVDVDFAAYMSSIEHLQATFTRSTDWPHANLSAADAMRDMENEQTRFRERKSFAYAVLTPDGKRERGSVYVSPSPVDGYDAVVRLWVTKAEYDAGFDTRLYSWVTAWIAEDWPFARVAYPGRAIAWKDWDALVAAQKAGA</sequence>
<keyword evidence="3" id="KW-1185">Reference proteome</keyword>
<comment type="caution">
    <text evidence="2">The sequence shown here is derived from an EMBL/GenBank/DDBJ whole genome shotgun (WGS) entry which is preliminary data.</text>
</comment>
<reference evidence="2 3" key="1">
    <citation type="submission" date="2017-05" db="EMBL/GenBank/DDBJ databases">
        <authorList>
            <person name="Varghese N."/>
            <person name="Submissions S."/>
        </authorList>
    </citation>
    <scope>NUCLEOTIDE SEQUENCE [LARGE SCALE GENOMIC DNA]</scope>
    <source>
        <strain evidence="2 3">SM16</strain>
    </source>
</reference>
<name>A0ABY1Q7T8_9SPHN</name>
<evidence type="ECO:0008006" key="4">
    <source>
        <dbReference type="Google" id="ProtNLM"/>
    </source>
</evidence>
<proteinExistence type="predicted"/>
<evidence type="ECO:0000313" key="2">
    <source>
        <dbReference type="EMBL" id="SMP62167.1"/>
    </source>
</evidence>
<accession>A0ABY1Q7T8</accession>
<gene>
    <name evidence="2" type="ORF">SAMN06296065_103413</name>
</gene>
<evidence type="ECO:0000313" key="3">
    <source>
        <dbReference type="Proteomes" id="UP001157910"/>
    </source>
</evidence>
<dbReference type="EMBL" id="FXUI01000003">
    <property type="protein sequence ID" value="SMP62167.1"/>
    <property type="molecule type" value="Genomic_DNA"/>
</dbReference>
<feature type="signal peptide" evidence="1">
    <location>
        <begin position="1"/>
        <end position="24"/>
    </location>
</feature>
<keyword evidence="1" id="KW-0732">Signal</keyword>
<organism evidence="2 3">
    <name type="scientific">Novosphingobium panipatense</name>
    <dbReference type="NCBI Taxonomy" id="428991"/>
    <lineage>
        <taxon>Bacteria</taxon>
        <taxon>Pseudomonadati</taxon>
        <taxon>Pseudomonadota</taxon>
        <taxon>Alphaproteobacteria</taxon>
        <taxon>Sphingomonadales</taxon>
        <taxon>Sphingomonadaceae</taxon>
        <taxon>Novosphingobium</taxon>
    </lineage>
</organism>
<evidence type="ECO:0000256" key="1">
    <source>
        <dbReference type="SAM" id="SignalP"/>
    </source>
</evidence>